<reference evidence="1 2" key="1">
    <citation type="submission" date="2021-06" db="EMBL/GenBank/DDBJ databases">
        <authorList>
            <person name="Kallberg Y."/>
            <person name="Tangrot J."/>
            <person name="Rosling A."/>
        </authorList>
    </citation>
    <scope>NUCLEOTIDE SEQUENCE [LARGE SCALE GENOMIC DNA]</scope>
    <source>
        <strain evidence="1 2">120-4 pot B 10/14</strain>
    </source>
</reference>
<gene>
    <name evidence="1" type="ORF">GMARGA_LOCUS10393</name>
</gene>
<dbReference type="Proteomes" id="UP000789901">
    <property type="component" value="Unassembled WGS sequence"/>
</dbReference>
<organism evidence="1 2">
    <name type="scientific">Gigaspora margarita</name>
    <dbReference type="NCBI Taxonomy" id="4874"/>
    <lineage>
        <taxon>Eukaryota</taxon>
        <taxon>Fungi</taxon>
        <taxon>Fungi incertae sedis</taxon>
        <taxon>Mucoromycota</taxon>
        <taxon>Glomeromycotina</taxon>
        <taxon>Glomeromycetes</taxon>
        <taxon>Diversisporales</taxon>
        <taxon>Gigasporaceae</taxon>
        <taxon>Gigaspora</taxon>
    </lineage>
</organism>
<evidence type="ECO:0000313" key="2">
    <source>
        <dbReference type="Proteomes" id="UP000789901"/>
    </source>
</evidence>
<dbReference type="EMBL" id="CAJVQB010005815">
    <property type="protein sequence ID" value="CAG8670515.1"/>
    <property type="molecule type" value="Genomic_DNA"/>
</dbReference>
<sequence length="63" mass="6994">MSFIPFTLQALINNVTLEDNQQGGNKDSKVTAESVEALENNLYIGTSDGQLIHYLYDQISSED</sequence>
<comment type="caution">
    <text evidence="1">The sequence shown here is derived from an EMBL/GenBank/DDBJ whole genome shotgun (WGS) entry which is preliminary data.</text>
</comment>
<feature type="non-terminal residue" evidence="1">
    <location>
        <position position="63"/>
    </location>
</feature>
<evidence type="ECO:0000313" key="1">
    <source>
        <dbReference type="EMBL" id="CAG8670515.1"/>
    </source>
</evidence>
<proteinExistence type="predicted"/>
<accession>A0ABN7UV00</accession>
<keyword evidence="2" id="KW-1185">Reference proteome</keyword>
<name>A0ABN7UV00_GIGMA</name>
<protein>
    <submittedName>
        <fullName evidence="1">35111_t:CDS:1</fullName>
    </submittedName>
</protein>